<dbReference type="AlphaFoldDB" id="A0A382WP34"/>
<protein>
    <submittedName>
        <fullName evidence="1">Uncharacterized protein</fullName>
    </submittedName>
</protein>
<dbReference type="EMBL" id="UINC01161410">
    <property type="protein sequence ID" value="SVD60582.1"/>
    <property type="molecule type" value="Genomic_DNA"/>
</dbReference>
<feature type="non-terminal residue" evidence="1">
    <location>
        <position position="48"/>
    </location>
</feature>
<dbReference type="Pfam" id="PF12864">
    <property type="entry name" value="DUF3822"/>
    <property type="match status" value="1"/>
</dbReference>
<name>A0A382WP34_9ZZZZ</name>
<sequence>VIGNNQLEFYNRFETDSKEDILYFLLFTYEQLELSPDKIELILLDDIL</sequence>
<accession>A0A382WP34</accession>
<proteinExistence type="predicted"/>
<gene>
    <name evidence="1" type="ORF">METZ01_LOCUS413436</name>
</gene>
<evidence type="ECO:0000313" key="1">
    <source>
        <dbReference type="EMBL" id="SVD60582.1"/>
    </source>
</evidence>
<organism evidence="1">
    <name type="scientific">marine metagenome</name>
    <dbReference type="NCBI Taxonomy" id="408172"/>
    <lineage>
        <taxon>unclassified sequences</taxon>
        <taxon>metagenomes</taxon>
        <taxon>ecological metagenomes</taxon>
    </lineage>
</organism>
<dbReference type="Gene3D" id="3.30.420.260">
    <property type="match status" value="1"/>
</dbReference>
<dbReference type="InterPro" id="IPR024213">
    <property type="entry name" value="DUF3822"/>
</dbReference>
<reference evidence="1" key="1">
    <citation type="submission" date="2018-05" db="EMBL/GenBank/DDBJ databases">
        <authorList>
            <person name="Lanie J.A."/>
            <person name="Ng W.-L."/>
            <person name="Kazmierczak K.M."/>
            <person name="Andrzejewski T.M."/>
            <person name="Davidsen T.M."/>
            <person name="Wayne K.J."/>
            <person name="Tettelin H."/>
            <person name="Glass J.I."/>
            <person name="Rusch D."/>
            <person name="Podicherti R."/>
            <person name="Tsui H.-C.T."/>
            <person name="Winkler M.E."/>
        </authorList>
    </citation>
    <scope>NUCLEOTIDE SEQUENCE</scope>
</reference>
<feature type="non-terminal residue" evidence="1">
    <location>
        <position position="1"/>
    </location>
</feature>